<protein>
    <submittedName>
        <fullName evidence="2">Uncharacterized protein</fullName>
    </submittedName>
</protein>
<dbReference type="EMBL" id="SNZE01000007">
    <property type="protein sequence ID" value="TDR31858.1"/>
    <property type="molecule type" value="Genomic_DNA"/>
</dbReference>
<keyword evidence="1" id="KW-0472">Membrane</keyword>
<keyword evidence="1" id="KW-1133">Transmembrane helix</keyword>
<feature type="transmembrane region" description="Helical" evidence="1">
    <location>
        <begin position="12"/>
        <end position="33"/>
    </location>
</feature>
<comment type="caution">
    <text evidence="2">The sequence shown here is derived from an EMBL/GenBank/DDBJ whole genome shotgun (WGS) entry which is preliminary data.</text>
</comment>
<dbReference type="AlphaFoldDB" id="A0A4R6Y8X9"/>
<accession>A0A4R6Y8X9</accession>
<gene>
    <name evidence="2" type="ORF">DFR44_10775</name>
</gene>
<evidence type="ECO:0000313" key="2">
    <source>
        <dbReference type="EMBL" id="TDR31858.1"/>
    </source>
</evidence>
<organism evidence="2 3">
    <name type="scientific">Hydromonas duriensis</name>
    <dbReference type="NCBI Taxonomy" id="1527608"/>
    <lineage>
        <taxon>Bacteria</taxon>
        <taxon>Pseudomonadati</taxon>
        <taxon>Pseudomonadota</taxon>
        <taxon>Betaproteobacteria</taxon>
        <taxon>Burkholderiales</taxon>
        <taxon>Burkholderiaceae</taxon>
        <taxon>Hydromonas</taxon>
    </lineage>
</organism>
<keyword evidence="3" id="KW-1185">Reference proteome</keyword>
<dbReference type="RefSeq" id="WP_133619564.1">
    <property type="nucleotide sequence ID" value="NZ_SNZE01000007.1"/>
</dbReference>
<proteinExistence type="predicted"/>
<keyword evidence="1" id="KW-0812">Transmembrane</keyword>
<dbReference type="Proteomes" id="UP000294480">
    <property type="component" value="Unassembled WGS sequence"/>
</dbReference>
<sequence>MSAFKKQGSQKGFVIVVVLVTLLILTGVVGSLLQNQSLSLKETSNILAAAHNEQRSHGIHRACLAQLRRDLQGMNLKPATRSISWVQGGMNRMSTQVNGVVAQCMLDVVTLPAIGQQEWLPVLRLTTKSGGYTEISELRYPSCIKTNCVYANVNIELLNSNQQLQTVSPTFLLGGQVQVAWHR</sequence>
<reference evidence="2 3" key="1">
    <citation type="submission" date="2019-03" db="EMBL/GenBank/DDBJ databases">
        <title>Genomic Encyclopedia of Type Strains, Phase IV (KMG-IV): sequencing the most valuable type-strain genomes for metagenomic binning, comparative biology and taxonomic classification.</title>
        <authorList>
            <person name="Goeker M."/>
        </authorList>
    </citation>
    <scope>NUCLEOTIDE SEQUENCE [LARGE SCALE GENOMIC DNA]</scope>
    <source>
        <strain evidence="2 3">DSM 102852</strain>
    </source>
</reference>
<evidence type="ECO:0000313" key="3">
    <source>
        <dbReference type="Proteomes" id="UP000294480"/>
    </source>
</evidence>
<evidence type="ECO:0000256" key="1">
    <source>
        <dbReference type="SAM" id="Phobius"/>
    </source>
</evidence>
<name>A0A4R6Y8X9_9BURK</name>